<dbReference type="EMBL" id="BAAALN010000016">
    <property type="protein sequence ID" value="GAA1248806.1"/>
    <property type="molecule type" value="Genomic_DNA"/>
</dbReference>
<keyword evidence="3" id="KW-1185">Reference proteome</keyword>
<sequence length="441" mass="48338">MRIHTYKEVDVRSIAIIGTGQGGLQLAFGLLSDGYEVTVYSDRTPEQIAAGRLPSSNGLFGRAVARERALDICFWDGEPPLIEQTDAKLTDPEGHLAVEFTGRFAQYGQSVDQRLKFSTWLEAFAGRGGKIVYGAVDLAGLDEIAAVNDLTIVAAGKGEIAKIFSVDQTRTPYQRPQRSIGMISLINTEHPAPDGVSYNIRPGIGEAFGIPMLTAAGPAVTWVMEALPGGPMDRWSQATTAEEMLELTKRTFADFFPWEMARYTEAHISDPNGWLCGAVPPLVREPIALLPSGRKVVGMADVLVLNDPCCGQGANNASTHAEVMHRLILDRGSQPFDETWMQATFDRFWDQAQHPTKFTNTMLAFNNPGSAPPEHAMELLTTATQVPEVAHRFVNAFNDPSDLENFFYDPELTTRYLAEARARHELRLRGRADLSSVGGKG</sequence>
<evidence type="ECO:0000259" key="1">
    <source>
        <dbReference type="Pfam" id="PF17885"/>
    </source>
</evidence>
<reference evidence="2 3" key="1">
    <citation type="journal article" date="2019" name="Int. J. Syst. Evol. Microbiol.">
        <title>The Global Catalogue of Microorganisms (GCM) 10K type strain sequencing project: providing services to taxonomists for standard genome sequencing and annotation.</title>
        <authorList>
            <consortium name="The Broad Institute Genomics Platform"/>
            <consortium name="The Broad Institute Genome Sequencing Center for Infectious Disease"/>
            <person name="Wu L."/>
            <person name="Ma J."/>
        </authorList>
    </citation>
    <scope>NUCLEOTIDE SEQUENCE [LARGE SCALE GENOMIC DNA]</scope>
    <source>
        <strain evidence="2 3">JCM 13023</strain>
    </source>
</reference>
<keyword evidence="2" id="KW-0436">Ligase</keyword>
<organism evidence="2 3">
    <name type="scientific">Prauserella halophila</name>
    <dbReference type="NCBI Taxonomy" id="185641"/>
    <lineage>
        <taxon>Bacteria</taxon>
        <taxon>Bacillati</taxon>
        <taxon>Actinomycetota</taxon>
        <taxon>Actinomycetes</taxon>
        <taxon>Pseudonocardiales</taxon>
        <taxon>Pseudonocardiaceae</taxon>
        <taxon>Prauserella</taxon>
    </lineage>
</organism>
<gene>
    <name evidence="2" type="ORF">GCM10009676_38950</name>
</gene>
<name>A0ABN1WFI0_9PSEU</name>
<accession>A0ABN1WFI0</accession>
<dbReference type="Proteomes" id="UP001500653">
    <property type="component" value="Unassembled WGS sequence"/>
</dbReference>
<dbReference type="GO" id="GO:0016874">
    <property type="term" value="F:ligase activity"/>
    <property type="evidence" value="ECO:0007669"/>
    <property type="project" value="UniProtKB-KW"/>
</dbReference>
<dbReference type="InterPro" id="IPR036188">
    <property type="entry name" value="FAD/NAD-bd_sf"/>
</dbReference>
<dbReference type="Gene3D" id="3.50.50.60">
    <property type="entry name" value="FAD/NAD(P)-binding domain"/>
    <property type="match status" value="2"/>
</dbReference>
<dbReference type="InterPro" id="IPR041654">
    <property type="entry name" value="StyA_sbd"/>
</dbReference>
<dbReference type="Gene3D" id="3.30.9.40">
    <property type="match status" value="1"/>
</dbReference>
<protein>
    <submittedName>
        <fullName evidence="2">Alanine-phosphoribitol ligase</fullName>
    </submittedName>
</protein>
<proteinExistence type="predicted"/>
<comment type="caution">
    <text evidence="2">The sequence shown here is derived from an EMBL/GenBank/DDBJ whole genome shotgun (WGS) entry which is preliminary data.</text>
</comment>
<feature type="domain" description="Styrene monooxygenase StyA putative substrate binding" evidence="1">
    <location>
        <begin position="156"/>
        <end position="262"/>
    </location>
</feature>
<evidence type="ECO:0000313" key="3">
    <source>
        <dbReference type="Proteomes" id="UP001500653"/>
    </source>
</evidence>
<dbReference type="SUPFAM" id="SSF51905">
    <property type="entry name" value="FAD/NAD(P)-binding domain"/>
    <property type="match status" value="1"/>
</dbReference>
<dbReference type="Pfam" id="PF17885">
    <property type="entry name" value="Smoa_sbd"/>
    <property type="match status" value="1"/>
</dbReference>
<evidence type="ECO:0000313" key="2">
    <source>
        <dbReference type="EMBL" id="GAA1248806.1"/>
    </source>
</evidence>